<dbReference type="FunFam" id="3.30.420.10:FF:000045">
    <property type="entry name" value="3'-5' exonuclease DinG"/>
    <property type="match status" value="1"/>
</dbReference>
<comment type="caution">
    <text evidence="6">Lacks conserved residue(s) required for the propagation of feature annotation.</text>
</comment>
<dbReference type="AlphaFoldDB" id="A0A2U3AI53"/>
<dbReference type="NCBIfam" id="TIGR00573">
    <property type="entry name" value="dnaq"/>
    <property type="match status" value="1"/>
</dbReference>
<dbReference type="GO" id="GO:0003678">
    <property type="term" value="F:DNA helicase activity"/>
    <property type="evidence" value="ECO:0007669"/>
    <property type="project" value="TreeGrafter"/>
</dbReference>
<accession>A0A2U3AI53</accession>
<dbReference type="GO" id="GO:0016818">
    <property type="term" value="F:hydrolase activity, acting on acid anhydrides, in phosphorus-containing anhydrides"/>
    <property type="evidence" value="ECO:0007669"/>
    <property type="project" value="InterPro"/>
</dbReference>
<reference evidence="9 10" key="1">
    <citation type="submission" date="2018-05" db="EMBL/GenBank/DDBJ databases">
        <title>Kurthia sibirica genome sequence.</title>
        <authorList>
            <person name="Maclea K.S."/>
            <person name="Goen A.E."/>
        </authorList>
    </citation>
    <scope>NUCLEOTIDE SEQUENCE [LARGE SCALE GENOMIC DNA]</scope>
    <source>
        <strain evidence="9 10">ATCC 49154</strain>
    </source>
</reference>
<feature type="binding site" evidence="6">
    <location>
        <begin position="281"/>
        <end position="288"/>
    </location>
    <ligand>
        <name>ATP</name>
        <dbReference type="ChEBI" id="CHEBI:30616"/>
    </ligand>
</feature>
<dbReference type="SUPFAM" id="SSF52540">
    <property type="entry name" value="P-loop containing nucleoside triphosphate hydrolases"/>
    <property type="match status" value="2"/>
</dbReference>
<evidence type="ECO:0000256" key="6">
    <source>
        <dbReference type="HAMAP-Rule" id="MF_02206"/>
    </source>
</evidence>
<dbReference type="InterPro" id="IPR013520">
    <property type="entry name" value="Ribonucl_H"/>
</dbReference>
<dbReference type="PANTHER" id="PTHR11472">
    <property type="entry name" value="DNA REPAIR DEAD HELICASE RAD3/XP-D SUBFAMILY MEMBER"/>
    <property type="match status" value="1"/>
</dbReference>
<dbReference type="InterPro" id="IPR045028">
    <property type="entry name" value="DinG/Rad3-like"/>
</dbReference>
<dbReference type="Proteomes" id="UP000245938">
    <property type="component" value="Unassembled WGS sequence"/>
</dbReference>
<keyword evidence="4 6" id="KW-0269">Exonuclease</keyword>
<dbReference type="CDD" id="cd06127">
    <property type="entry name" value="DEDDh"/>
    <property type="match status" value="1"/>
</dbReference>
<dbReference type="PANTHER" id="PTHR11472:SF34">
    <property type="entry name" value="REGULATOR OF TELOMERE ELONGATION HELICASE 1"/>
    <property type="match status" value="1"/>
</dbReference>
<dbReference type="InterPro" id="IPR014013">
    <property type="entry name" value="Helic_SF1/SF2_ATP-bd_DinG/Rad3"/>
</dbReference>
<dbReference type="InterPro" id="IPR036397">
    <property type="entry name" value="RNaseH_sf"/>
</dbReference>
<dbReference type="EMBL" id="QFVR01000025">
    <property type="protein sequence ID" value="PWI24236.1"/>
    <property type="molecule type" value="Genomic_DNA"/>
</dbReference>
<evidence type="ECO:0000256" key="2">
    <source>
        <dbReference type="ARBA" id="ARBA00022741"/>
    </source>
</evidence>
<keyword evidence="1 6" id="KW-0540">Nuclease</keyword>
<organism evidence="9 10">
    <name type="scientific">Kurthia sibirica</name>
    <dbReference type="NCBI Taxonomy" id="202750"/>
    <lineage>
        <taxon>Bacteria</taxon>
        <taxon>Bacillati</taxon>
        <taxon>Bacillota</taxon>
        <taxon>Bacilli</taxon>
        <taxon>Bacillales</taxon>
        <taxon>Caryophanaceae</taxon>
        <taxon>Kurthia</taxon>
    </lineage>
</organism>
<dbReference type="RefSeq" id="WP_109307147.1">
    <property type="nucleotide sequence ID" value="NZ_BJUF01000021.1"/>
</dbReference>
<name>A0A2U3AI53_9BACL</name>
<keyword evidence="5 6" id="KW-0067">ATP-binding</keyword>
<dbReference type="GO" id="GO:0006260">
    <property type="term" value="P:DNA replication"/>
    <property type="evidence" value="ECO:0007669"/>
    <property type="project" value="InterPro"/>
</dbReference>
<feature type="domain" description="Helicase ATP-binding" evidence="8">
    <location>
        <begin position="246"/>
        <end position="525"/>
    </location>
</feature>
<evidence type="ECO:0000259" key="8">
    <source>
        <dbReference type="PROSITE" id="PS51193"/>
    </source>
</evidence>
<dbReference type="InterPro" id="IPR006555">
    <property type="entry name" value="ATP-dep_Helicase_C"/>
</dbReference>
<keyword evidence="9" id="KW-0347">Helicase</keyword>
<dbReference type="NCBIfam" id="TIGR01407">
    <property type="entry name" value="dinG_rel"/>
    <property type="match status" value="1"/>
</dbReference>
<keyword evidence="2 6" id="KW-0547">Nucleotide-binding</keyword>
<evidence type="ECO:0000313" key="10">
    <source>
        <dbReference type="Proteomes" id="UP000245938"/>
    </source>
</evidence>
<comment type="similarity">
    <text evidence="6 7">Belongs to the helicase family. DinG subfamily. Type 2 sub-subfamily.</text>
</comment>
<evidence type="ECO:0000256" key="1">
    <source>
        <dbReference type="ARBA" id="ARBA00022722"/>
    </source>
</evidence>
<dbReference type="GO" id="GO:0008408">
    <property type="term" value="F:3'-5' exonuclease activity"/>
    <property type="evidence" value="ECO:0007669"/>
    <property type="project" value="UniProtKB-UniRule"/>
</dbReference>
<evidence type="ECO:0000256" key="5">
    <source>
        <dbReference type="ARBA" id="ARBA00022840"/>
    </source>
</evidence>
<dbReference type="EC" id="3.1.-.-" evidence="6 7"/>
<proteinExistence type="inferred from homology"/>
<keyword evidence="10" id="KW-1185">Reference proteome</keyword>
<dbReference type="SUPFAM" id="SSF53098">
    <property type="entry name" value="Ribonuclease H-like"/>
    <property type="match status" value="1"/>
</dbReference>
<dbReference type="SMART" id="SM00491">
    <property type="entry name" value="HELICc2"/>
    <property type="match status" value="1"/>
</dbReference>
<dbReference type="Gene3D" id="3.40.50.300">
    <property type="entry name" value="P-loop containing nucleotide triphosphate hydrolases"/>
    <property type="match status" value="2"/>
</dbReference>
<dbReference type="InterPro" id="IPR006310">
    <property type="entry name" value="DinG"/>
</dbReference>
<protein>
    <recommendedName>
        <fullName evidence="6 7">3'-5' exonuclease DinG</fullName>
        <ecNumber evidence="6 7">3.1.-.-</ecNumber>
    </recommendedName>
</protein>
<comment type="function">
    <text evidence="6 7">3'-5' exonuclease.</text>
</comment>
<dbReference type="GO" id="GO:0005524">
    <property type="term" value="F:ATP binding"/>
    <property type="evidence" value="ECO:0007669"/>
    <property type="project" value="UniProtKB-UniRule"/>
</dbReference>
<dbReference type="HAMAP" id="MF_02206">
    <property type="entry name" value="DinG_exonucl"/>
    <property type="match status" value="1"/>
</dbReference>
<dbReference type="Pfam" id="PF13307">
    <property type="entry name" value="Helicase_C_2"/>
    <property type="match status" value="1"/>
</dbReference>
<dbReference type="GO" id="GO:0003887">
    <property type="term" value="F:DNA-directed DNA polymerase activity"/>
    <property type="evidence" value="ECO:0007669"/>
    <property type="project" value="InterPro"/>
</dbReference>
<evidence type="ECO:0000256" key="7">
    <source>
        <dbReference type="RuleBase" id="RU364106"/>
    </source>
</evidence>
<dbReference type="PROSITE" id="PS51193">
    <property type="entry name" value="HELICASE_ATP_BIND_2"/>
    <property type="match status" value="1"/>
</dbReference>
<dbReference type="InterPro" id="IPR006054">
    <property type="entry name" value="DnaQ"/>
</dbReference>
<dbReference type="SMART" id="SM00479">
    <property type="entry name" value="EXOIII"/>
    <property type="match status" value="1"/>
</dbReference>
<dbReference type="NCBIfam" id="NF005981">
    <property type="entry name" value="PRK08074.1"/>
    <property type="match status" value="1"/>
</dbReference>
<evidence type="ECO:0000256" key="4">
    <source>
        <dbReference type="ARBA" id="ARBA00022839"/>
    </source>
</evidence>
<dbReference type="Gene3D" id="3.30.420.10">
    <property type="entry name" value="Ribonuclease H-like superfamily/Ribonuclease H"/>
    <property type="match status" value="1"/>
</dbReference>
<comment type="caution">
    <text evidence="9">The sequence shown here is derived from an EMBL/GenBank/DDBJ whole genome shotgun (WGS) entry which is preliminary data.</text>
</comment>
<dbReference type="Pfam" id="PF00929">
    <property type="entry name" value="RNase_T"/>
    <property type="match status" value="1"/>
</dbReference>
<keyword evidence="3 6" id="KW-0378">Hydrolase</keyword>
<dbReference type="GO" id="GO:0003677">
    <property type="term" value="F:DNA binding"/>
    <property type="evidence" value="ECO:0007669"/>
    <property type="project" value="InterPro"/>
</dbReference>
<evidence type="ECO:0000256" key="3">
    <source>
        <dbReference type="ARBA" id="ARBA00022801"/>
    </source>
</evidence>
<dbReference type="Pfam" id="PF00270">
    <property type="entry name" value="DEAD"/>
    <property type="match status" value="1"/>
</dbReference>
<sequence>MESQMYAIVDLETTGHSPKQGDRIIQLAIVFMKDWQIVDTYTTFVNPGKKIPFFIQDLTHIHDADVKDAQPFETIASTVYDMLQDCVFVAHNIDFDLPFLQEEFKRCGLSKWLGKSMDTVELAKIIFPSAFSYKLQEIAVELEILLTNAHRADDDAMATALLLKKCWERLMELPLDTVQQLHTRSFKLKSGLSHLFFEAVQEKRKKVELLDTHFDYRNVPIKLQITEQIANAEIKYPHSTEEKKALFSRAITGFEVREGQFQMMDAVWNSLKHHTEILSEASTGIGKTLAYLIPSIVYAKQHKEQVVISTYTSHLLDQLISDELPKAEKLLQCKINIAVLKGMEHYIDLDRFCDSLAVSDDTYDENFLKMQILVWLAVSATGDLNEVNVSGGGRLLIDRIRRTSTTADTKNKNVFDFYLEALKQCEHAELIITNHAMLIADLERATPILDHVGGFVLDEGHQMIQAATMREEKTFTYRSWKYLFGQLGHFDERQMTHLFYQLMKSSDRVPLRTLTKLENQFFQMTDLFEDAIAHVQSSMNLPYTNRKNQKKTIMLKDILLKKPLLQQVSHMIMEWLKLAEQSTQVFLSYHDDLAVSQKAALADWQYWLRELRIMESKWSAIFLVPNDEMTSWAEADARSLPNSIQIYNRPIQIADHITEVFDRYRAKQSIIWASGTLTVPGNRRFIADQLGLAQDVPLFQFQAPTEYYKGANVYVVEDMPDIQQVSQAEYIEAVAEAVIQTVLATAGRCFVLFTSQDMLRKTVLLIQEIGALEDYMIFAQGMSSGSRMRLLKMFQRFEHSVLFGTNSFWEGVDVPGDALSAVIVVRLPFSAPEEPLFKAKSIKMQQQGLNSFYRLSLPEAILRFKQGFGRLIRSSEDKGAFIVLDRRIETKSYGRDFLQALPNVEIRKVTLENMVFDLEDWYNNK</sequence>
<evidence type="ECO:0000313" key="9">
    <source>
        <dbReference type="EMBL" id="PWI24236.1"/>
    </source>
</evidence>
<dbReference type="InterPro" id="IPR012337">
    <property type="entry name" value="RNaseH-like_sf"/>
</dbReference>
<dbReference type="InterPro" id="IPR011545">
    <property type="entry name" value="DEAD/DEAH_box_helicase_dom"/>
</dbReference>
<dbReference type="InterPro" id="IPR027417">
    <property type="entry name" value="P-loop_NTPase"/>
</dbReference>
<dbReference type="OrthoDB" id="9803913at2"/>
<gene>
    <name evidence="6 7" type="primary">dinG</name>
    <name evidence="9" type="ORF">DEX24_14565</name>
</gene>